<dbReference type="RefSeq" id="WP_183946814.1">
    <property type="nucleotide sequence ID" value="NZ_JACHHX010000001.1"/>
</dbReference>
<dbReference type="AlphaFoldDB" id="A0A7W7V6U4"/>
<name>A0A7W7V6U4_9GAMM</name>
<dbReference type="InterPro" id="IPR021357">
    <property type="entry name" value="DUF2782"/>
</dbReference>
<feature type="signal peptide" evidence="1">
    <location>
        <begin position="1"/>
        <end position="18"/>
    </location>
</feature>
<reference evidence="2 3" key="1">
    <citation type="submission" date="2020-08" db="EMBL/GenBank/DDBJ databases">
        <title>Genomic Encyclopedia of Type Strains, Phase IV (KMG-IV): sequencing the most valuable type-strain genomes for metagenomic binning, comparative biology and taxonomic classification.</title>
        <authorList>
            <person name="Goeker M."/>
        </authorList>
    </citation>
    <scope>NUCLEOTIDE SEQUENCE [LARGE SCALE GENOMIC DNA]</scope>
    <source>
        <strain evidence="2 3">DSM 25897</strain>
    </source>
</reference>
<accession>A0A7W7V6U4</accession>
<evidence type="ECO:0000256" key="1">
    <source>
        <dbReference type="SAM" id="SignalP"/>
    </source>
</evidence>
<dbReference type="Pfam" id="PF11191">
    <property type="entry name" value="DUF2782"/>
    <property type="match status" value="1"/>
</dbReference>
<comment type="caution">
    <text evidence="2">The sequence shown here is derived from an EMBL/GenBank/DDBJ whole genome shotgun (WGS) entry which is preliminary data.</text>
</comment>
<proteinExistence type="predicted"/>
<dbReference type="EMBL" id="JACHHX010000001">
    <property type="protein sequence ID" value="MBB5014218.1"/>
    <property type="molecule type" value="Genomic_DNA"/>
</dbReference>
<keyword evidence="1" id="KW-0732">Signal</keyword>
<gene>
    <name evidence="2" type="ORF">HNQ58_000089</name>
</gene>
<evidence type="ECO:0008006" key="4">
    <source>
        <dbReference type="Google" id="ProtNLM"/>
    </source>
</evidence>
<organism evidence="2 3">
    <name type="scientific">Rehaibacterium terrae</name>
    <dbReference type="NCBI Taxonomy" id="1341696"/>
    <lineage>
        <taxon>Bacteria</taxon>
        <taxon>Pseudomonadati</taxon>
        <taxon>Pseudomonadota</taxon>
        <taxon>Gammaproteobacteria</taxon>
        <taxon>Lysobacterales</taxon>
        <taxon>Lysobacteraceae</taxon>
        <taxon>Rehaibacterium</taxon>
    </lineage>
</organism>
<dbReference type="Gene3D" id="2.20.130.30">
    <property type="entry name" value="Protein of unknown function DUF2782"/>
    <property type="match status" value="1"/>
</dbReference>
<sequence>MRRPLIAFSLLLALPTLAQQSTPRELLAQERDAVKEVPIPEKIPAPAEREPPPAVRILVDERTGDRIEEYRVNGRLHMVKVTPRRGPPYYLLDTNGDGRLDSKDGEGPVRPVYWVVYQWD</sequence>
<keyword evidence="3" id="KW-1185">Reference proteome</keyword>
<dbReference type="Proteomes" id="UP000519004">
    <property type="component" value="Unassembled WGS sequence"/>
</dbReference>
<evidence type="ECO:0000313" key="3">
    <source>
        <dbReference type="Proteomes" id="UP000519004"/>
    </source>
</evidence>
<feature type="chain" id="PRO_5031540945" description="DUF2782 domain-containing protein" evidence="1">
    <location>
        <begin position="19"/>
        <end position="120"/>
    </location>
</feature>
<evidence type="ECO:0000313" key="2">
    <source>
        <dbReference type="EMBL" id="MBB5014218.1"/>
    </source>
</evidence>
<protein>
    <recommendedName>
        <fullName evidence="4">DUF2782 domain-containing protein</fullName>
    </recommendedName>
</protein>